<accession>A0A7C9ITC6</accession>
<evidence type="ECO:0000256" key="1">
    <source>
        <dbReference type="ARBA" id="ARBA00023015"/>
    </source>
</evidence>
<dbReference type="Gene3D" id="1.10.10.10">
    <property type="entry name" value="Winged helix-like DNA-binding domain superfamily/Winged helix DNA-binding domain"/>
    <property type="match status" value="1"/>
</dbReference>
<protein>
    <submittedName>
        <fullName evidence="5">Metalloregulator ArsR/SmtB family transcription factor</fullName>
    </submittedName>
</protein>
<reference evidence="5 6" key="1">
    <citation type="submission" date="2019-12" db="EMBL/GenBank/DDBJ databases">
        <authorList>
            <person name="Lee S.D."/>
        </authorList>
    </citation>
    <scope>NUCLEOTIDE SEQUENCE [LARGE SCALE GENOMIC DNA]</scope>
    <source>
        <strain evidence="5 6">GH1-50</strain>
    </source>
</reference>
<keyword evidence="3" id="KW-0804">Transcription</keyword>
<feature type="domain" description="HTH arsR-type" evidence="4">
    <location>
        <begin position="1"/>
        <end position="90"/>
    </location>
</feature>
<dbReference type="SUPFAM" id="SSF46785">
    <property type="entry name" value="Winged helix' DNA-binding domain"/>
    <property type="match status" value="1"/>
</dbReference>
<dbReference type="InterPro" id="IPR036388">
    <property type="entry name" value="WH-like_DNA-bd_sf"/>
</dbReference>
<dbReference type="PRINTS" id="PR00778">
    <property type="entry name" value="HTHARSR"/>
</dbReference>
<sequence length="107" mass="12073">MEVTKAFAALSDPTRLAIVTRLAERGEVDVMDLVPDFPISQPAISRHVKVLEESGWVTRRKVGTRRPIRLAPGRLDEIIVWSGRLRATLRANYARLDDLLAEKDIPE</sequence>
<evidence type="ECO:0000256" key="2">
    <source>
        <dbReference type="ARBA" id="ARBA00023125"/>
    </source>
</evidence>
<dbReference type="AlphaFoldDB" id="A0A7C9ITC6"/>
<dbReference type="GO" id="GO:0003677">
    <property type="term" value="F:DNA binding"/>
    <property type="evidence" value="ECO:0007669"/>
    <property type="project" value="UniProtKB-KW"/>
</dbReference>
<dbReference type="PANTHER" id="PTHR33154:SF33">
    <property type="entry name" value="TRANSCRIPTIONAL REPRESSOR SDPR"/>
    <property type="match status" value="1"/>
</dbReference>
<name>A0A7C9ITC6_9RHOB</name>
<dbReference type="Pfam" id="PF01022">
    <property type="entry name" value="HTH_5"/>
    <property type="match status" value="1"/>
</dbReference>
<evidence type="ECO:0000256" key="3">
    <source>
        <dbReference type="ARBA" id="ARBA00023163"/>
    </source>
</evidence>
<dbReference type="Proteomes" id="UP000480350">
    <property type="component" value="Unassembled WGS sequence"/>
</dbReference>
<comment type="caution">
    <text evidence="5">The sequence shown here is derived from an EMBL/GenBank/DDBJ whole genome shotgun (WGS) entry which is preliminary data.</text>
</comment>
<gene>
    <name evidence="5" type="ORF">GQ651_12785</name>
</gene>
<dbReference type="RefSeq" id="WP_160764630.1">
    <property type="nucleotide sequence ID" value="NZ_WUPT01000002.1"/>
</dbReference>
<dbReference type="GO" id="GO:0003700">
    <property type="term" value="F:DNA-binding transcription factor activity"/>
    <property type="evidence" value="ECO:0007669"/>
    <property type="project" value="InterPro"/>
</dbReference>
<keyword evidence="6" id="KW-1185">Reference proteome</keyword>
<keyword evidence="1" id="KW-0805">Transcription regulation</keyword>
<dbReference type="InterPro" id="IPR051081">
    <property type="entry name" value="HTH_MetalResp_TranReg"/>
</dbReference>
<dbReference type="InterPro" id="IPR001845">
    <property type="entry name" value="HTH_ArsR_DNA-bd_dom"/>
</dbReference>
<organism evidence="5 6">
    <name type="scientific">Kangsaoukella pontilimi</name>
    <dbReference type="NCBI Taxonomy" id="2691042"/>
    <lineage>
        <taxon>Bacteria</taxon>
        <taxon>Pseudomonadati</taxon>
        <taxon>Pseudomonadota</taxon>
        <taxon>Alphaproteobacteria</taxon>
        <taxon>Rhodobacterales</taxon>
        <taxon>Paracoccaceae</taxon>
        <taxon>Kangsaoukella</taxon>
    </lineage>
</organism>
<evidence type="ECO:0000259" key="4">
    <source>
        <dbReference type="PROSITE" id="PS50987"/>
    </source>
</evidence>
<dbReference type="InterPro" id="IPR036390">
    <property type="entry name" value="WH_DNA-bd_sf"/>
</dbReference>
<dbReference type="PROSITE" id="PS50987">
    <property type="entry name" value="HTH_ARSR_2"/>
    <property type="match status" value="1"/>
</dbReference>
<dbReference type="PANTHER" id="PTHR33154">
    <property type="entry name" value="TRANSCRIPTIONAL REGULATOR, ARSR FAMILY"/>
    <property type="match status" value="1"/>
</dbReference>
<dbReference type="InterPro" id="IPR011991">
    <property type="entry name" value="ArsR-like_HTH"/>
</dbReference>
<reference evidence="5 6" key="2">
    <citation type="submission" date="2020-03" db="EMBL/GenBank/DDBJ databases">
        <title>Kangsaoukella pontilimi gen. nov., sp. nov., a new member of the family Rhodobacteraceae isolated from a tidal mudflat.</title>
        <authorList>
            <person name="Kim I.S."/>
        </authorList>
    </citation>
    <scope>NUCLEOTIDE SEQUENCE [LARGE SCALE GENOMIC DNA]</scope>
    <source>
        <strain evidence="5 6">GH1-50</strain>
    </source>
</reference>
<proteinExistence type="predicted"/>
<keyword evidence="2" id="KW-0238">DNA-binding</keyword>
<dbReference type="CDD" id="cd00090">
    <property type="entry name" value="HTH_ARSR"/>
    <property type="match status" value="1"/>
</dbReference>
<dbReference type="NCBIfam" id="NF033788">
    <property type="entry name" value="HTH_metalloreg"/>
    <property type="match status" value="1"/>
</dbReference>
<evidence type="ECO:0000313" key="5">
    <source>
        <dbReference type="EMBL" id="MXQ08725.1"/>
    </source>
</evidence>
<evidence type="ECO:0000313" key="6">
    <source>
        <dbReference type="Proteomes" id="UP000480350"/>
    </source>
</evidence>
<dbReference type="SMART" id="SM00418">
    <property type="entry name" value="HTH_ARSR"/>
    <property type="match status" value="1"/>
</dbReference>
<dbReference type="EMBL" id="WUPT01000002">
    <property type="protein sequence ID" value="MXQ08725.1"/>
    <property type="molecule type" value="Genomic_DNA"/>
</dbReference>